<evidence type="ECO:0000313" key="3">
    <source>
        <dbReference type="Proteomes" id="UP000288071"/>
    </source>
</evidence>
<protein>
    <recommendedName>
        <fullName evidence="4">Calcium-binding protein</fullName>
    </recommendedName>
</protein>
<name>A0A3S3LK27_9RHOB</name>
<dbReference type="RefSeq" id="WP_128157373.1">
    <property type="nucleotide sequence ID" value="NZ_JBHSOM010000014.1"/>
</dbReference>
<comment type="caution">
    <text evidence="2">The sequence shown here is derived from an EMBL/GenBank/DDBJ whole genome shotgun (WGS) entry which is preliminary data.</text>
</comment>
<dbReference type="AlphaFoldDB" id="A0A3S3LK27"/>
<dbReference type="InterPro" id="IPR011049">
    <property type="entry name" value="Serralysin-like_metalloprot_C"/>
</dbReference>
<accession>A0A3S3LK27</accession>
<reference evidence="3" key="2">
    <citation type="submission" date="2019-01" db="EMBL/GenBank/DDBJ databases">
        <title>Sinorhodobacter populi sp. nov. isolated from the symptomatic bark tissue of Populus euramericana canker.</title>
        <authorList>
            <person name="Li Y."/>
        </authorList>
    </citation>
    <scope>NUCLEOTIDE SEQUENCE [LARGE SCALE GENOMIC DNA]</scope>
    <source>
        <strain evidence="3">CGMCC 1.12963</strain>
    </source>
</reference>
<dbReference type="SUPFAM" id="SSF51120">
    <property type="entry name" value="beta-Roll"/>
    <property type="match status" value="1"/>
</dbReference>
<gene>
    <name evidence="2" type="ORF">EOW66_16415</name>
</gene>
<evidence type="ECO:0000256" key="1">
    <source>
        <dbReference type="SAM" id="MobiDB-lite"/>
    </source>
</evidence>
<proteinExistence type="predicted"/>
<organism evidence="2 3">
    <name type="scientific">Paenirhodobacter huangdaonensis</name>
    <dbReference type="NCBI Taxonomy" id="2501515"/>
    <lineage>
        <taxon>Bacteria</taxon>
        <taxon>Pseudomonadati</taxon>
        <taxon>Pseudomonadota</taxon>
        <taxon>Alphaproteobacteria</taxon>
        <taxon>Rhodobacterales</taxon>
        <taxon>Rhodobacter group</taxon>
        <taxon>Paenirhodobacter</taxon>
    </lineage>
</organism>
<evidence type="ECO:0008006" key="4">
    <source>
        <dbReference type="Google" id="ProtNLM"/>
    </source>
</evidence>
<feature type="region of interest" description="Disordered" evidence="1">
    <location>
        <begin position="1"/>
        <end position="25"/>
    </location>
</feature>
<sequence>MVNGTVGNDTLTGPADRGAMRRSGGGDHIFGIAGRNLTFGGAGNDGPAGAVGNDPLCDRGGSDALFGAGRDHRLCGGIEEDLTWEPEPQWLC</sequence>
<reference evidence="2 3" key="1">
    <citation type="submission" date="2019-01" db="EMBL/GenBank/DDBJ databases">
        <title>Sinorhodobacter populi sp. nov. isolated from the symptomatic bark tissue of Populus euramericana canker.</title>
        <authorList>
            <person name="Xu G."/>
        </authorList>
    </citation>
    <scope>NUCLEOTIDE SEQUENCE [LARGE SCALE GENOMIC DNA]</scope>
    <source>
        <strain evidence="2 3">CGMCC 1.12963</strain>
    </source>
</reference>
<keyword evidence="3" id="KW-1185">Reference proteome</keyword>
<dbReference type="EMBL" id="SAVA01000011">
    <property type="protein sequence ID" value="RWR49457.1"/>
    <property type="molecule type" value="Genomic_DNA"/>
</dbReference>
<evidence type="ECO:0000313" key="2">
    <source>
        <dbReference type="EMBL" id="RWR49457.1"/>
    </source>
</evidence>
<feature type="compositionally biased region" description="Polar residues" evidence="1">
    <location>
        <begin position="1"/>
        <end position="11"/>
    </location>
</feature>
<dbReference type="Proteomes" id="UP000288071">
    <property type="component" value="Unassembled WGS sequence"/>
</dbReference>